<evidence type="ECO:0000313" key="3">
    <source>
        <dbReference type="Proteomes" id="UP000051952"/>
    </source>
</evidence>
<protein>
    <submittedName>
        <fullName evidence="2">Uncharacterized protein</fullName>
    </submittedName>
</protein>
<feature type="region of interest" description="Disordered" evidence="1">
    <location>
        <begin position="17"/>
        <end position="49"/>
    </location>
</feature>
<feature type="compositionally biased region" description="Low complexity" evidence="1">
    <location>
        <begin position="28"/>
        <end position="41"/>
    </location>
</feature>
<dbReference type="Proteomes" id="UP000051952">
    <property type="component" value="Unassembled WGS sequence"/>
</dbReference>
<feature type="region of interest" description="Disordered" evidence="1">
    <location>
        <begin position="483"/>
        <end position="502"/>
    </location>
</feature>
<feature type="region of interest" description="Disordered" evidence="1">
    <location>
        <begin position="515"/>
        <end position="539"/>
    </location>
</feature>
<feature type="region of interest" description="Disordered" evidence="1">
    <location>
        <begin position="554"/>
        <end position="574"/>
    </location>
</feature>
<feature type="compositionally biased region" description="Polar residues" evidence="1">
    <location>
        <begin position="556"/>
        <end position="570"/>
    </location>
</feature>
<evidence type="ECO:0000256" key="1">
    <source>
        <dbReference type="SAM" id="MobiDB-lite"/>
    </source>
</evidence>
<proteinExistence type="predicted"/>
<keyword evidence="3" id="KW-1185">Reference proteome</keyword>
<sequence>MEDICKSIEASYQTTLVEQQQQRKHSSATTTAAATGANRTTPIAPPAGDAHHAVRTLNVATLIECEDALRACRVLTKQNSFGAAAKVFGEFHRLVEEFCEGSNDEVHQNVTLRRRLVALQVSGSFLNHEIREKMILRLTDNSAASSGKEASAAGSFADGARVLADMHAGIEVMEKCSPATALSRLLVLHDDVFDRMQEATKCEDDAVGTAQRVQQLVVSLAWYLAQVESHRLQELDGLYSIVAPAASLSDIAQIDPKSASVEKGSYLSTLRLQLCGHTIGAKRRFSKHTGSTIAEGWALSPTGTTPPIQVYIVAPAASLSDIAQIDPKSASVEKGSYLSTLRLQLCGHTIGAKRRFSKHTGSTIAEGWALSPAGTTPPIQVSRSEYRRVETHALDVIHRILATFVASSSALLRVESLLLAPTIKSTVWNGSAMPEGLWNVGAWSDAVKRSINTAVEGAVGAALQRAQQGLKLALQSQTATAAPVRTHSFKRSAPSSSSSSREEAVIATILQLNGYRTSPSSAPTSEQHHNTDEHREDVFSSSLKQLNSILDAAGNRQVSTTTTTNHQEPSSPKAMFSPTVVQLLLHGIEAMCEILESAPHAEVSSSSSSKANERDDGVFRSGLCSVVAKVLTDLKVNVRHDAAAGQTIATLEARITAMYSECQQQWLHEVTDRFTTAVTAAYARTILQPSFFTQCVASNDHDASSAVLSSRFVSARVRSALANVWHTHAVEGTTEVSFPVYFTPGVSRAVFDAHTELLARLEHCHGCLSSSLHRMFGVAICQALLKCAQLLIKKNVSSICEEAAFQLYFDLSLILRATTPMTGPSNTSAAVADVRRCIQQQLHELQETSIDVVNFSVAKDSIHAAVDAAASQNSLCFGLAVSPHYVSDGKDSSAVGSTTTFACTMSLEKETDRLPLLPITTPSQVRNITTSLGMPSSSSAAALNGGKSNATGNGSSAATSISASSLWSATSKLRNLWGQ</sequence>
<accession>A0A0S4J5F9</accession>
<evidence type="ECO:0000313" key="2">
    <source>
        <dbReference type="EMBL" id="CUG86706.1"/>
    </source>
</evidence>
<gene>
    <name evidence="2" type="ORF">BSAL_94335</name>
</gene>
<name>A0A0S4J5F9_BODSA</name>
<dbReference type="AlphaFoldDB" id="A0A0S4J5F9"/>
<organism evidence="2 3">
    <name type="scientific">Bodo saltans</name>
    <name type="common">Flagellated protozoan</name>
    <dbReference type="NCBI Taxonomy" id="75058"/>
    <lineage>
        <taxon>Eukaryota</taxon>
        <taxon>Discoba</taxon>
        <taxon>Euglenozoa</taxon>
        <taxon>Kinetoplastea</taxon>
        <taxon>Metakinetoplastina</taxon>
        <taxon>Eubodonida</taxon>
        <taxon>Bodonidae</taxon>
        <taxon>Bodo</taxon>
    </lineage>
</organism>
<feature type="compositionally biased region" description="Basic and acidic residues" evidence="1">
    <location>
        <begin position="526"/>
        <end position="538"/>
    </location>
</feature>
<feature type="compositionally biased region" description="Polar residues" evidence="1">
    <location>
        <begin position="515"/>
        <end position="525"/>
    </location>
</feature>
<dbReference type="EMBL" id="CYKH01001375">
    <property type="protein sequence ID" value="CUG86706.1"/>
    <property type="molecule type" value="Genomic_DNA"/>
</dbReference>
<reference evidence="3" key="1">
    <citation type="submission" date="2015-09" db="EMBL/GenBank/DDBJ databases">
        <authorList>
            <consortium name="Pathogen Informatics"/>
        </authorList>
    </citation>
    <scope>NUCLEOTIDE SEQUENCE [LARGE SCALE GENOMIC DNA]</scope>
    <source>
        <strain evidence="3">Lake Konstanz</strain>
    </source>
</reference>